<dbReference type="NCBIfam" id="TIGR00888">
    <property type="entry name" value="guaA_Nterm"/>
    <property type="match status" value="1"/>
</dbReference>
<dbReference type="GO" id="GO:0003921">
    <property type="term" value="F:GMP synthase activity"/>
    <property type="evidence" value="ECO:0007669"/>
    <property type="project" value="InterPro"/>
</dbReference>
<evidence type="ECO:0000256" key="2">
    <source>
        <dbReference type="ARBA" id="ARBA00012746"/>
    </source>
</evidence>
<dbReference type="PROSITE" id="PS51273">
    <property type="entry name" value="GATASE_TYPE_1"/>
    <property type="match status" value="1"/>
</dbReference>
<dbReference type="SUPFAM" id="SSF52402">
    <property type="entry name" value="Adenine nucleotide alpha hydrolases-like"/>
    <property type="match status" value="1"/>
</dbReference>
<dbReference type="HAMAP" id="MF_00344">
    <property type="entry name" value="GMP_synthase"/>
    <property type="match status" value="1"/>
</dbReference>
<evidence type="ECO:0000256" key="11">
    <source>
        <dbReference type="ARBA" id="ARBA00031356"/>
    </source>
</evidence>
<keyword evidence="8 14" id="KW-0067">ATP-binding</keyword>
<dbReference type="PRINTS" id="PR00096">
    <property type="entry name" value="GATASE"/>
</dbReference>
<evidence type="ECO:0000256" key="7">
    <source>
        <dbReference type="ARBA" id="ARBA00022755"/>
    </source>
</evidence>
<evidence type="ECO:0000256" key="13">
    <source>
        <dbReference type="ARBA" id="ARBA00049404"/>
    </source>
</evidence>
<dbReference type="NCBIfam" id="NF000848">
    <property type="entry name" value="PRK00074.1"/>
    <property type="match status" value="1"/>
</dbReference>
<dbReference type="PANTHER" id="PTHR11922">
    <property type="entry name" value="GMP SYNTHASE-RELATED"/>
    <property type="match status" value="1"/>
</dbReference>
<evidence type="ECO:0000256" key="3">
    <source>
        <dbReference type="ARBA" id="ARBA00021562"/>
    </source>
</evidence>
<dbReference type="CDD" id="cd01742">
    <property type="entry name" value="GATase1_GMP_Synthase"/>
    <property type="match status" value="1"/>
</dbReference>
<dbReference type="InterPro" id="IPR022955">
    <property type="entry name" value="GMP_synthase"/>
</dbReference>
<dbReference type="PANTHER" id="PTHR11922:SF2">
    <property type="entry name" value="GMP SYNTHASE [GLUTAMINE-HYDROLYZING]"/>
    <property type="match status" value="1"/>
</dbReference>
<dbReference type="InterPro" id="IPR017926">
    <property type="entry name" value="GATASE"/>
</dbReference>
<evidence type="ECO:0000313" key="17">
    <source>
        <dbReference type="RefSeq" id="XP_015868477.1"/>
    </source>
</evidence>
<sequence>MDPKEVKSDLVLILDYGSQYTHLITRRIRALSVFSLCISGTSPLKSITDLNPRVVILSGGPHSVHTPDSPTFPDGFVEWASSNGVFVLGICYGLQLIVQRLGGEVRVGEKQEYGRMDIEVEKSCGLFGSKSVGHKQVVWMSHGDEVAKLPDGFEVVARSQQGSVAAIENSLRRFYGLQYHPEVTHSPEGMETLRSFLFDVCRVNAGWKMEDVLDEEIKVINDTVEPDEHVICALSGGVDSTVAATLVHKAIGDRLHCVFVDNGLLRYKERERVMETFQRDLHLPVTCVDATEQFLNKLKGVVDPEVKRKIIGKEFISIFDAFAHDLEQKLGRKPVYLVQGTLYPDVIESCPPPGSGRTHSHTIKSHHNVGGLPKDMKLKLIEPLKLLFKDEVRQLGRILNVPEAFLKRHPFPGPGLAVRVLGDVTQENALDILREVDEIFIQSIKDAGLYDIIWQAFAVFLPVRSVGVQGDQRTHSHVVALRAVTSQDGMTADWYYFEHKFLDDVARKICNSVRGVNRVVQDITSKPPSTIEWE</sequence>
<dbReference type="InterPro" id="IPR014729">
    <property type="entry name" value="Rossmann-like_a/b/a_fold"/>
</dbReference>
<dbReference type="GeneID" id="107405901"/>
<dbReference type="KEGG" id="zju:107405901"/>
<dbReference type="SUPFAM" id="SSF52317">
    <property type="entry name" value="Class I glutamine amidotransferase-like"/>
    <property type="match status" value="1"/>
</dbReference>
<dbReference type="Pfam" id="PF00117">
    <property type="entry name" value="GATase"/>
    <property type="match status" value="1"/>
</dbReference>
<dbReference type="AlphaFoldDB" id="A0A6P3YWY6"/>
<dbReference type="EC" id="6.3.5.2" evidence="2"/>
<comment type="pathway">
    <text evidence="1">Purine metabolism; GMP biosynthesis; GMP from XMP (L-Gln route): step 1/1.</text>
</comment>
<evidence type="ECO:0000256" key="5">
    <source>
        <dbReference type="ARBA" id="ARBA00022741"/>
    </source>
</evidence>
<keyword evidence="7 14" id="KW-0658">Purine biosynthesis</keyword>
<dbReference type="InterPro" id="IPR025777">
    <property type="entry name" value="GMPS_ATP_PPase_dom"/>
</dbReference>
<feature type="binding site" evidence="14">
    <location>
        <begin position="235"/>
        <end position="241"/>
    </location>
    <ligand>
        <name>ATP</name>
        <dbReference type="ChEBI" id="CHEBI:30616"/>
    </ligand>
</feature>
<feature type="domain" description="GMPS ATP-PPase" evidence="15">
    <location>
        <begin position="207"/>
        <end position="408"/>
    </location>
</feature>
<dbReference type="FunFam" id="3.40.50.880:FF:000001">
    <property type="entry name" value="GMP synthase [glutamine-hydrolyzing]"/>
    <property type="match status" value="1"/>
</dbReference>
<dbReference type="Gene3D" id="3.40.50.880">
    <property type="match status" value="1"/>
</dbReference>
<dbReference type="NCBIfam" id="TIGR00884">
    <property type="entry name" value="guaA_Cterm"/>
    <property type="match status" value="1"/>
</dbReference>
<organism evidence="16 17">
    <name type="scientific">Ziziphus jujuba</name>
    <name type="common">Chinese jujube</name>
    <name type="synonym">Ziziphus sativa</name>
    <dbReference type="NCBI Taxonomy" id="326968"/>
    <lineage>
        <taxon>Eukaryota</taxon>
        <taxon>Viridiplantae</taxon>
        <taxon>Streptophyta</taxon>
        <taxon>Embryophyta</taxon>
        <taxon>Tracheophyta</taxon>
        <taxon>Spermatophyta</taxon>
        <taxon>Magnoliopsida</taxon>
        <taxon>eudicotyledons</taxon>
        <taxon>Gunneridae</taxon>
        <taxon>Pentapetalae</taxon>
        <taxon>rosids</taxon>
        <taxon>fabids</taxon>
        <taxon>Rosales</taxon>
        <taxon>Rhamnaceae</taxon>
        <taxon>Paliureae</taxon>
        <taxon>Ziziphus</taxon>
    </lineage>
</organism>
<proteinExistence type="inferred from homology"/>
<dbReference type="PROSITE" id="PS51553">
    <property type="entry name" value="GMPS_ATP_PPASE"/>
    <property type="match status" value="1"/>
</dbReference>
<dbReference type="InterPro" id="IPR029062">
    <property type="entry name" value="Class_I_gatase-like"/>
</dbReference>
<keyword evidence="6 14" id="KW-0332">GMP biosynthesis</keyword>
<keyword evidence="4" id="KW-0436">Ligase</keyword>
<keyword evidence="16" id="KW-1185">Reference proteome</keyword>
<dbReference type="InParanoid" id="A0A6P3YWY6"/>
<evidence type="ECO:0000256" key="1">
    <source>
        <dbReference type="ARBA" id="ARBA00005153"/>
    </source>
</evidence>
<evidence type="ECO:0000259" key="15">
    <source>
        <dbReference type="PROSITE" id="PS51553"/>
    </source>
</evidence>
<evidence type="ECO:0000256" key="12">
    <source>
        <dbReference type="ARBA" id="ARBA00044933"/>
    </source>
</evidence>
<dbReference type="SUPFAM" id="SSF54810">
    <property type="entry name" value="GMP synthetase C-terminal dimerisation domain"/>
    <property type="match status" value="1"/>
</dbReference>
<dbReference type="UniPathway" id="UPA00189">
    <property type="reaction ID" value="UER00296"/>
</dbReference>
<dbReference type="Gene3D" id="3.30.300.10">
    <property type="match status" value="1"/>
</dbReference>
<dbReference type="GO" id="GO:0005524">
    <property type="term" value="F:ATP binding"/>
    <property type="evidence" value="ECO:0007669"/>
    <property type="project" value="UniProtKB-UniRule"/>
</dbReference>
<evidence type="ECO:0000256" key="6">
    <source>
        <dbReference type="ARBA" id="ARBA00022749"/>
    </source>
</evidence>
<evidence type="ECO:0000256" key="8">
    <source>
        <dbReference type="ARBA" id="ARBA00022840"/>
    </source>
</evidence>
<dbReference type="FunCoup" id="A0A6P3YWY6">
    <property type="interactions" value="3380"/>
</dbReference>
<accession>A0A6P3YWY6</accession>
<dbReference type="InterPro" id="IPR001674">
    <property type="entry name" value="GMP_synth_C"/>
</dbReference>
<dbReference type="CDD" id="cd01997">
    <property type="entry name" value="GMP_synthase_C"/>
    <property type="match status" value="1"/>
</dbReference>
<evidence type="ECO:0000256" key="4">
    <source>
        <dbReference type="ARBA" id="ARBA00022598"/>
    </source>
</evidence>
<keyword evidence="5 14" id="KW-0547">Nucleotide-binding</keyword>
<dbReference type="FunFam" id="3.30.300.10:FF:000002">
    <property type="entry name" value="GMP synthase [glutamine-hydrolyzing]"/>
    <property type="match status" value="1"/>
</dbReference>
<dbReference type="Gene3D" id="3.40.50.620">
    <property type="entry name" value="HUPs"/>
    <property type="match status" value="1"/>
</dbReference>
<evidence type="ECO:0000256" key="10">
    <source>
        <dbReference type="ARBA" id="ARBA00030464"/>
    </source>
</evidence>
<gene>
    <name evidence="17" type="primary">LOC107405901</name>
</gene>
<name>A0A6P3YWY6_ZIZJJ</name>
<dbReference type="RefSeq" id="XP_015868477.1">
    <property type="nucleotide sequence ID" value="XM_016012991.4"/>
</dbReference>
<evidence type="ECO:0000256" key="14">
    <source>
        <dbReference type="PROSITE-ProRule" id="PRU00886"/>
    </source>
</evidence>
<evidence type="ECO:0000313" key="16">
    <source>
        <dbReference type="Proteomes" id="UP001652623"/>
    </source>
</evidence>
<keyword evidence="9" id="KW-0315">Glutamine amidotransferase</keyword>
<dbReference type="Proteomes" id="UP001652623">
    <property type="component" value="Chromosome 6"/>
</dbReference>
<comment type="catalytic activity">
    <reaction evidence="13">
        <text>XMP + L-glutamine + ATP + H2O = GMP + L-glutamate + AMP + diphosphate + 2 H(+)</text>
        <dbReference type="Rhea" id="RHEA:11680"/>
        <dbReference type="ChEBI" id="CHEBI:15377"/>
        <dbReference type="ChEBI" id="CHEBI:15378"/>
        <dbReference type="ChEBI" id="CHEBI:29985"/>
        <dbReference type="ChEBI" id="CHEBI:30616"/>
        <dbReference type="ChEBI" id="CHEBI:33019"/>
        <dbReference type="ChEBI" id="CHEBI:57464"/>
        <dbReference type="ChEBI" id="CHEBI:58115"/>
        <dbReference type="ChEBI" id="CHEBI:58359"/>
        <dbReference type="ChEBI" id="CHEBI:456215"/>
        <dbReference type="EC" id="6.3.5.2"/>
    </reaction>
</comment>
<dbReference type="FunFam" id="3.40.50.620:FF:000001">
    <property type="entry name" value="GMP synthase [glutamine-hydrolyzing]"/>
    <property type="match status" value="1"/>
</dbReference>
<protein>
    <recommendedName>
        <fullName evidence="3">GMP synthase [glutamine-hydrolyzing]</fullName>
        <ecNumber evidence="2">6.3.5.2</ecNumber>
    </recommendedName>
    <alternativeName>
        <fullName evidence="10">GMP synthetase</fullName>
    </alternativeName>
    <alternativeName>
        <fullName evidence="11">Glutamine amidotransferase</fullName>
    </alternativeName>
</protein>
<comment type="function">
    <text evidence="12">Catalyzes the conversion of xanthine monophosphate (XMP) to GMP in the presence of glutamine and ATP through an adenyl-XMP intermediate.</text>
</comment>
<dbReference type="InterPro" id="IPR004739">
    <property type="entry name" value="GMP_synth_GATase"/>
</dbReference>
<dbReference type="GO" id="GO:0005829">
    <property type="term" value="C:cytosol"/>
    <property type="evidence" value="ECO:0007669"/>
    <property type="project" value="TreeGrafter"/>
</dbReference>
<dbReference type="Pfam" id="PF00958">
    <property type="entry name" value="GMP_synt_C"/>
    <property type="match status" value="1"/>
</dbReference>
<reference evidence="17" key="1">
    <citation type="submission" date="2025-08" db="UniProtKB">
        <authorList>
            <consortium name="RefSeq"/>
        </authorList>
    </citation>
    <scope>IDENTIFICATION</scope>
    <source>
        <tissue evidence="17">Seedling</tissue>
    </source>
</reference>
<evidence type="ECO:0000256" key="9">
    <source>
        <dbReference type="ARBA" id="ARBA00022962"/>
    </source>
</evidence>